<dbReference type="EnsemblPlants" id="PNT75927">
    <property type="protein sequence ID" value="PNT75927"/>
    <property type="gene ID" value="BRADI_1g41855v3"/>
</dbReference>
<sequence>MGRPVPYGGAREAESPANFPMGISGRGSAERSGLGKPSVQQWLREALPAAVPKRYVLRGVRGKGGHGSPAVLGADEVREIYG</sequence>
<dbReference type="Proteomes" id="UP000008810">
    <property type="component" value="Chromosome 1"/>
</dbReference>
<evidence type="ECO:0000313" key="4">
    <source>
        <dbReference type="Proteomes" id="UP000008810"/>
    </source>
</evidence>
<evidence type="ECO:0000313" key="3">
    <source>
        <dbReference type="EnsemblPlants" id="PNT75927"/>
    </source>
</evidence>
<name>A0A2K2DNS1_BRADI</name>
<evidence type="ECO:0000256" key="1">
    <source>
        <dbReference type="SAM" id="MobiDB-lite"/>
    </source>
</evidence>
<accession>A0A2K2DNS1</accession>
<dbReference type="InParanoid" id="A0A2K2DNS1"/>
<evidence type="ECO:0000313" key="2">
    <source>
        <dbReference type="EMBL" id="PNT75927.1"/>
    </source>
</evidence>
<reference evidence="3" key="3">
    <citation type="submission" date="2018-08" db="UniProtKB">
        <authorList>
            <consortium name="EnsemblPlants"/>
        </authorList>
    </citation>
    <scope>IDENTIFICATION</scope>
    <source>
        <strain evidence="3">cv. Bd21</strain>
    </source>
</reference>
<reference evidence="2 3" key="1">
    <citation type="journal article" date="2010" name="Nature">
        <title>Genome sequencing and analysis of the model grass Brachypodium distachyon.</title>
        <authorList>
            <consortium name="International Brachypodium Initiative"/>
        </authorList>
    </citation>
    <scope>NUCLEOTIDE SEQUENCE [LARGE SCALE GENOMIC DNA]</scope>
    <source>
        <strain evidence="2 3">Bd21</strain>
    </source>
</reference>
<feature type="region of interest" description="Disordered" evidence="1">
    <location>
        <begin position="1"/>
        <end position="37"/>
    </location>
</feature>
<dbReference type="EMBL" id="CM000880">
    <property type="protein sequence ID" value="PNT75927.1"/>
    <property type="molecule type" value="Genomic_DNA"/>
</dbReference>
<organism evidence="2">
    <name type="scientific">Brachypodium distachyon</name>
    <name type="common">Purple false brome</name>
    <name type="synonym">Trachynia distachya</name>
    <dbReference type="NCBI Taxonomy" id="15368"/>
    <lineage>
        <taxon>Eukaryota</taxon>
        <taxon>Viridiplantae</taxon>
        <taxon>Streptophyta</taxon>
        <taxon>Embryophyta</taxon>
        <taxon>Tracheophyta</taxon>
        <taxon>Spermatophyta</taxon>
        <taxon>Magnoliopsida</taxon>
        <taxon>Liliopsida</taxon>
        <taxon>Poales</taxon>
        <taxon>Poaceae</taxon>
        <taxon>BOP clade</taxon>
        <taxon>Pooideae</taxon>
        <taxon>Stipodae</taxon>
        <taxon>Brachypodieae</taxon>
        <taxon>Brachypodium</taxon>
    </lineage>
</organism>
<dbReference type="AlphaFoldDB" id="A0A2K2DNS1"/>
<keyword evidence="4" id="KW-1185">Reference proteome</keyword>
<reference evidence="2" key="2">
    <citation type="submission" date="2017-06" db="EMBL/GenBank/DDBJ databases">
        <title>WGS assembly of Brachypodium distachyon.</title>
        <authorList>
            <consortium name="The International Brachypodium Initiative"/>
            <person name="Lucas S."/>
            <person name="Harmon-Smith M."/>
            <person name="Lail K."/>
            <person name="Tice H."/>
            <person name="Grimwood J."/>
            <person name="Bruce D."/>
            <person name="Barry K."/>
            <person name="Shu S."/>
            <person name="Lindquist E."/>
            <person name="Wang M."/>
            <person name="Pitluck S."/>
            <person name="Vogel J.P."/>
            <person name="Garvin D.F."/>
            <person name="Mockler T.C."/>
            <person name="Schmutz J."/>
            <person name="Rokhsar D."/>
            <person name="Bevan M.W."/>
        </authorList>
    </citation>
    <scope>NUCLEOTIDE SEQUENCE</scope>
    <source>
        <strain evidence="2">Bd21</strain>
    </source>
</reference>
<gene>
    <name evidence="2" type="ORF">BRADI_1g41855v3</name>
</gene>
<protein>
    <submittedName>
        <fullName evidence="2 3">Uncharacterized protein</fullName>
    </submittedName>
</protein>
<proteinExistence type="predicted"/>
<dbReference type="Gramene" id="PNT75927">
    <property type="protein sequence ID" value="PNT75927"/>
    <property type="gene ID" value="BRADI_1g41855v3"/>
</dbReference>